<dbReference type="EMBL" id="GBEZ01010422">
    <property type="protein sequence ID" value="JAC75251.1"/>
    <property type="molecule type" value="Transcribed_RNA"/>
</dbReference>
<proteinExistence type="predicted"/>
<protein>
    <submittedName>
        <fullName evidence="1">Uncharacterized protein</fullName>
    </submittedName>
</protein>
<accession>A0A061RXG2</accession>
<sequence length="104" mass="11331">SPGLSDPSSDPSPCGVSPGKVFTKTHLPSRRHSFSLDKPRTNATRHINGRSECKFCEGNLLFALKRAGQCSLESRNISVPSTCSYNSWSYCGQLQLWGTPCSLP</sequence>
<feature type="non-terminal residue" evidence="1">
    <location>
        <position position="1"/>
    </location>
</feature>
<dbReference type="AlphaFoldDB" id="A0A061RXG2"/>
<reference evidence="1" key="1">
    <citation type="submission" date="2014-05" db="EMBL/GenBank/DDBJ databases">
        <title>The transcriptome of the halophilic microalga Tetraselmis sp. GSL018 isolated from the Great Salt Lake, Utah.</title>
        <authorList>
            <person name="Jinkerson R.E."/>
            <person name="D'Adamo S."/>
            <person name="Posewitz M.C."/>
        </authorList>
    </citation>
    <scope>NUCLEOTIDE SEQUENCE</scope>
    <source>
        <strain evidence="1">GSL018</strain>
    </source>
</reference>
<evidence type="ECO:0000313" key="1">
    <source>
        <dbReference type="EMBL" id="JAC75251.1"/>
    </source>
</evidence>
<name>A0A061RXG2_9CHLO</name>
<organism evidence="1">
    <name type="scientific">Tetraselmis sp. GSL018</name>
    <dbReference type="NCBI Taxonomy" id="582737"/>
    <lineage>
        <taxon>Eukaryota</taxon>
        <taxon>Viridiplantae</taxon>
        <taxon>Chlorophyta</taxon>
        <taxon>core chlorophytes</taxon>
        <taxon>Chlorodendrophyceae</taxon>
        <taxon>Chlorodendrales</taxon>
        <taxon>Chlorodendraceae</taxon>
        <taxon>Tetraselmis</taxon>
    </lineage>
</organism>
<gene>
    <name evidence="1" type="ORF">TSPGSL018_23639</name>
</gene>